<dbReference type="InterPro" id="IPR000700">
    <property type="entry name" value="PAS-assoc_C"/>
</dbReference>
<dbReference type="STRING" id="1353158.SAMN04488587_1628"/>
<dbReference type="InterPro" id="IPR003594">
    <property type="entry name" value="HATPase_dom"/>
</dbReference>
<keyword evidence="6" id="KW-0547">Nucleotide-binding</keyword>
<dbReference type="SMART" id="SM00388">
    <property type="entry name" value="HisKA"/>
    <property type="match status" value="1"/>
</dbReference>
<evidence type="ECO:0000256" key="4">
    <source>
        <dbReference type="ARBA" id="ARBA00022553"/>
    </source>
</evidence>
<dbReference type="InterPro" id="IPR001610">
    <property type="entry name" value="PAC"/>
</dbReference>
<keyword evidence="5" id="KW-0808">Transferase</keyword>
<accession>A0A1I0AF29</accession>
<dbReference type="RefSeq" id="WP_091690102.1">
    <property type="nucleotide sequence ID" value="NZ_CAAGSJ010000002.1"/>
</dbReference>
<gene>
    <name evidence="15" type="ORF">SAMN04488587_1628</name>
</gene>
<dbReference type="GO" id="GO:0009927">
    <property type="term" value="F:histidine phosphotransfer kinase activity"/>
    <property type="evidence" value="ECO:0007669"/>
    <property type="project" value="TreeGrafter"/>
</dbReference>
<dbReference type="InterPro" id="IPR005467">
    <property type="entry name" value="His_kinase_dom"/>
</dbReference>
<evidence type="ECO:0000256" key="5">
    <source>
        <dbReference type="ARBA" id="ARBA00022679"/>
    </source>
</evidence>
<keyword evidence="9" id="KW-0902">Two-component regulatory system</keyword>
<feature type="domain" description="PAS" evidence="13">
    <location>
        <begin position="1"/>
        <end position="71"/>
    </location>
</feature>
<dbReference type="NCBIfam" id="TIGR00229">
    <property type="entry name" value="sensory_box"/>
    <property type="match status" value="1"/>
</dbReference>
<dbReference type="InterPro" id="IPR035965">
    <property type="entry name" value="PAS-like_dom_sf"/>
</dbReference>
<dbReference type="FunFam" id="3.30.565.10:FF:000010">
    <property type="entry name" value="Sensor histidine kinase RcsC"/>
    <property type="match status" value="1"/>
</dbReference>
<dbReference type="CDD" id="cd00082">
    <property type="entry name" value="HisKA"/>
    <property type="match status" value="1"/>
</dbReference>
<dbReference type="CDD" id="cd16922">
    <property type="entry name" value="HATPase_EvgS-ArcB-TorS-like"/>
    <property type="match status" value="1"/>
</dbReference>
<feature type="domain" description="Histidine kinase" evidence="12">
    <location>
        <begin position="141"/>
        <end position="360"/>
    </location>
</feature>
<dbReference type="Proteomes" id="UP000243338">
    <property type="component" value="Unassembled WGS sequence"/>
</dbReference>
<evidence type="ECO:0000256" key="3">
    <source>
        <dbReference type="ARBA" id="ARBA00012438"/>
    </source>
</evidence>
<dbReference type="AlphaFoldDB" id="A0A1I0AF29"/>
<keyword evidence="7" id="KW-0418">Kinase</keyword>
<dbReference type="Gene3D" id="3.30.450.20">
    <property type="entry name" value="PAS domain"/>
    <property type="match status" value="1"/>
</dbReference>
<dbReference type="Pfam" id="PF13426">
    <property type="entry name" value="PAS_9"/>
    <property type="match status" value="1"/>
</dbReference>
<evidence type="ECO:0000259" key="14">
    <source>
        <dbReference type="PROSITE" id="PS50113"/>
    </source>
</evidence>
<dbReference type="InterPro" id="IPR036097">
    <property type="entry name" value="HisK_dim/P_sf"/>
</dbReference>
<dbReference type="Pfam" id="PF00512">
    <property type="entry name" value="HisKA"/>
    <property type="match status" value="1"/>
</dbReference>
<dbReference type="Pfam" id="PF02518">
    <property type="entry name" value="HATPase_c"/>
    <property type="match status" value="1"/>
</dbReference>
<feature type="domain" description="PAC" evidence="14">
    <location>
        <begin position="73"/>
        <end position="123"/>
    </location>
</feature>
<dbReference type="SMART" id="SM00387">
    <property type="entry name" value="HATPase_c"/>
    <property type="match status" value="1"/>
</dbReference>
<keyword evidence="11" id="KW-0131">Cell cycle</keyword>
<keyword evidence="8" id="KW-0067">ATP-binding</keyword>
<dbReference type="InterPro" id="IPR003661">
    <property type="entry name" value="HisK_dim/P_dom"/>
</dbReference>
<keyword evidence="4" id="KW-0597">Phosphoprotein</keyword>
<dbReference type="PROSITE" id="PS50109">
    <property type="entry name" value="HIS_KIN"/>
    <property type="match status" value="1"/>
</dbReference>
<keyword evidence="16" id="KW-1185">Reference proteome</keyword>
<dbReference type="GO" id="GO:0000155">
    <property type="term" value="F:phosphorelay sensor kinase activity"/>
    <property type="evidence" value="ECO:0007669"/>
    <property type="project" value="InterPro"/>
</dbReference>
<dbReference type="InterPro" id="IPR000014">
    <property type="entry name" value="PAS"/>
</dbReference>
<dbReference type="GO" id="GO:0005524">
    <property type="term" value="F:ATP binding"/>
    <property type="evidence" value="ECO:0007669"/>
    <property type="project" value="UniProtKB-KW"/>
</dbReference>
<dbReference type="SUPFAM" id="SSF47384">
    <property type="entry name" value="Homodimeric domain of signal transducing histidine kinase"/>
    <property type="match status" value="1"/>
</dbReference>
<dbReference type="SMART" id="SM00086">
    <property type="entry name" value="PAC"/>
    <property type="match status" value="1"/>
</dbReference>
<sequence>MEKLFETIFNSVNDGILIYDLEGRFLEVNQITCDDLGYQKDELLQMTGMDITPPEFREKLHEQMFGKLNQGGGIVETMCRCKDGSLVPIELNIRPIEYKGSPAILAVVRNITDRKKAEEAMLNSKLAAEAANWAKSEFLTNMSHELRTPLNSIIGFSDILCSEDFGALNEIQKRYLHNVNKSGKHLLELINDMLDLSKIEAGKMELFPEKFAIHDVINEIKATMVPLAKKKDIELKCSFNIENPLIVADSVKFRQILYNLVNNAIKFTDKGGSVTIGVNTSNEQTSIFVEDTGLGISSNDQEKLFNPFSQVDSSLSKEYSGTGLGLALVKYFVEMHGGEVWVESEVGKGSTFGFSIPTNFENTSS</sequence>
<dbReference type="PANTHER" id="PTHR43047">
    <property type="entry name" value="TWO-COMPONENT HISTIDINE PROTEIN KINASE"/>
    <property type="match status" value="1"/>
</dbReference>
<protein>
    <recommendedName>
        <fullName evidence="3">histidine kinase</fullName>
        <ecNumber evidence="3">2.7.13.3</ecNumber>
    </recommendedName>
</protein>
<dbReference type="EC" id="2.7.13.3" evidence="3"/>
<dbReference type="EMBL" id="FOHQ01000004">
    <property type="protein sequence ID" value="SES92858.1"/>
    <property type="molecule type" value="Genomic_DNA"/>
</dbReference>
<comment type="catalytic activity">
    <reaction evidence="1">
        <text>ATP + protein L-histidine = ADP + protein N-phospho-L-histidine.</text>
        <dbReference type="EC" id="2.7.13.3"/>
    </reaction>
</comment>
<dbReference type="PROSITE" id="PS50113">
    <property type="entry name" value="PAC"/>
    <property type="match status" value="1"/>
</dbReference>
<dbReference type="PANTHER" id="PTHR43047:SF72">
    <property type="entry name" value="OSMOSENSING HISTIDINE PROTEIN KINASE SLN1"/>
    <property type="match status" value="1"/>
</dbReference>
<dbReference type="GO" id="GO:0005886">
    <property type="term" value="C:plasma membrane"/>
    <property type="evidence" value="ECO:0007669"/>
    <property type="project" value="TreeGrafter"/>
</dbReference>
<evidence type="ECO:0000256" key="7">
    <source>
        <dbReference type="ARBA" id="ARBA00022777"/>
    </source>
</evidence>
<evidence type="ECO:0000313" key="15">
    <source>
        <dbReference type="EMBL" id="SES92858.1"/>
    </source>
</evidence>
<dbReference type="OrthoDB" id="342253at2157"/>
<evidence type="ECO:0000256" key="6">
    <source>
        <dbReference type="ARBA" id="ARBA00022741"/>
    </source>
</evidence>
<dbReference type="FunFam" id="1.10.287.130:FF:000038">
    <property type="entry name" value="Sensory transduction histidine kinase"/>
    <property type="match status" value="1"/>
</dbReference>
<dbReference type="SUPFAM" id="SSF55874">
    <property type="entry name" value="ATPase domain of HSP90 chaperone/DNA topoisomerase II/histidine kinase"/>
    <property type="match status" value="1"/>
</dbReference>
<evidence type="ECO:0000256" key="1">
    <source>
        <dbReference type="ARBA" id="ARBA00000085"/>
    </source>
</evidence>
<dbReference type="InterPro" id="IPR036890">
    <property type="entry name" value="HATPase_C_sf"/>
</dbReference>
<evidence type="ECO:0000259" key="12">
    <source>
        <dbReference type="PROSITE" id="PS50109"/>
    </source>
</evidence>
<evidence type="ECO:0000313" key="16">
    <source>
        <dbReference type="Proteomes" id="UP000243338"/>
    </source>
</evidence>
<evidence type="ECO:0000256" key="10">
    <source>
        <dbReference type="ARBA" id="ARBA00023136"/>
    </source>
</evidence>
<organism evidence="15 16">
    <name type="scientific">Methanococcoides vulcani</name>
    <dbReference type="NCBI Taxonomy" id="1353158"/>
    <lineage>
        <taxon>Archaea</taxon>
        <taxon>Methanobacteriati</taxon>
        <taxon>Methanobacteriota</taxon>
        <taxon>Stenosarchaea group</taxon>
        <taxon>Methanomicrobia</taxon>
        <taxon>Methanosarcinales</taxon>
        <taxon>Methanosarcinaceae</taxon>
        <taxon>Methanococcoides</taxon>
    </lineage>
</organism>
<evidence type="ECO:0000256" key="11">
    <source>
        <dbReference type="ARBA" id="ARBA00023306"/>
    </source>
</evidence>
<keyword evidence="10" id="KW-0472">Membrane</keyword>
<reference evidence="16" key="1">
    <citation type="submission" date="2016-10" db="EMBL/GenBank/DDBJ databases">
        <authorList>
            <person name="Varghese N."/>
            <person name="Submissions S."/>
        </authorList>
    </citation>
    <scope>NUCLEOTIDE SEQUENCE [LARGE SCALE GENOMIC DNA]</scope>
    <source>
        <strain evidence="16">SLH 33</strain>
    </source>
</reference>
<dbReference type="SUPFAM" id="SSF55785">
    <property type="entry name" value="PYP-like sensor domain (PAS domain)"/>
    <property type="match status" value="1"/>
</dbReference>
<dbReference type="SMART" id="SM00091">
    <property type="entry name" value="PAS"/>
    <property type="match status" value="1"/>
</dbReference>
<proteinExistence type="predicted"/>
<dbReference type="PROSITE" id="PS50112">
    <property type="entry name" value="PAS"/>
    <property type="match status" value="1"/>
</dbReference>
<evidence type="ECO:0000256" key="8">
    <source>
        <dbReference type="ARBA" id="ARBA00022840"/>
    </source>
</evidence>
<name>A0A1I0AF29_9EURY</name>
<dbReference type="CDD" id="cd00130">
    <property type="entry name" value="PAS"/>
    <property type="match status" value="1"/>
</dbReference>
<comment type="subcellular location">
    <subcellularLocation>
        <location evidence="2">Membrane</location>
    </subcellularLocation>
</comment>
<dbReference type="Gene3D" id="3.30.565.10">
    <property type="entry name" value="Histidine kinase-like ATPase, C-terminal domain"/>
    <property type="match status" value="1"/>
</dbReference>
<evidence type="ECO:0000256" key="2">
    <source>
        <dbReference type="ARBA" id="ARBA00004370"/>
    </source>
</evidence>
<evidence type="ECO:0000259" key="13">
    <source>
        <dbReference type="PROSITE" id="PS50112"/>
    </source>
</evidence>
<dbReference type="Gene3D" id="1.10.287.130">
    <property type="match status" value="1"/>
</dbReference>
<dbReference type="InterPro" id="IPR004358">
    <property type="entry name" value="Sig_transdc_His_kin-like_C"/>
</dbReference>
<evidence type="ECO:0000256" key="9">
    <source>
        <dbReference type="ARBA" id="ARBA00023012"/>
    </source>
</evidence>
<dbReference type="PRINTS" id="PR00344">
    <property type="entry name" value="BCTRLSENSOR"/>
</dbReference>